<dbReference type="PANTHER" id="PTHR12961:SF0">
    <property type="entry name" value="CONSERVED OLIGOMERIC GOLGI COMPLEX SUBUNIT 2"/>
    <property type="match status" value="1"/>
</dbReference>
<dbReference type="EMBL" id="JAEPQZ010000002">
    <property type="protein sequence ID" value="KAG2185061.1"/>
    <property type="molecule type" value="Genomic_DNA"/>
</dbReference>
<dbReference type="InterPro" id="IPR009316">
    <property type="entry name" value="COG2"/>
</dbReference>
<dbReference type="PANTHER" id="PTHR12961">
    <property type="entry name" value="CONSERVED OLIGOMERIC GOLGI COMPLEX COMPONENT 2"/>
    <property type="match status" value="1"/>
</dbReference>
<protein>
    <recommendedName>
        <fullName evidence="2">COG complex component COG2 C-terminal domain-containing protein</fullName>
    </recommendedName>
</protein>
<comment type="caution">
    <text evidence="3">The sequence shown here is derived from an EMBL/GenBank/DDBJ whole genome shotgun (WGS) entry which is preliminary data.</text>
</comment>
<evidence type="ECO:0000256" key="1">
    <source>
        <dbReference type="SAM" id="MobiDB-lite"/>
    </source>
</evidence>
<name>A0A8H7UGM3_MORIS</name>
<feature type="region of interest" description="Disordered" evidence="1">
    <location>
        <begin position="32"/>
        <end position="58"/>
    </location>
</feature>
<evidence type="ECO:0000313" key="3">
    <source>
        <dbReference type="EMBL" id="KAG2185061.1"/>
    </source>
</evidence>
<dbReference type="GO" id="GO:0017119">
    <property type="term" value="C:Golgi transport complex"/>
    <property type="evidence" value="ECO:0007669"/>
    <property type="project" value="TreeGrafter"/>
</dbReference>
<organism evidence="3 4">
    <name type="scientific">Mortierella isabellina</name>
    <name type="common">Filamentous fungus</name>
    <name type="synonym">Umbelopsis isabellina</name>
    <dbReference type="NCBI Taxonomy" id="91625"/>
    <lineage>
        <taxon>Eukaryota</taxon>
        <taxon>Fungi</taxon>
        <taxon>Fungi incertae sedis</taxon>
        <taxon>Mucoromycota</taxon>
        <taxon>Mucoromycotina</taxon>
        <taxon>Umbelopsidomycetes</taxon>
        <taxon>Umbelopsidales</taxon>
        <taxon>Umbelopsidaceae</taxon>
        <taxon>Umbelopsis</taxon>
    </lineage>
</organism>
<accession>A0A8H7UGM3</accession>
<dbReference type="GO" id="GO:0006891">
    <property type="term" value="P:intra-Golgi vesicle-mediated transport"/>
    <property type="evidence" value="ECO:0007669"/>
    <property type="project" value="TreeGrafter"/>
</dbReference>
<evidence type="ECO:0000259" key="2">
    <source>
        <dbReference type="Pfam" id="PF12022"/>
    </source>
</evidence>
<dbReference type="GO" id="GO:0015031">
    <property type="term" value="P:protein transport"/>
    <property type="evidence" value="ECO:0007669"/>
    <property type="project" value="InterPro"/>
</dbReference>
<dbReference type="GO" id="GO:0016020">
    <property type="term" value="C:membrane"/>
    <property type="evidence" value="ECO:0007669"/>
    <property type="project" value="InterPro"/>
</dbReference>
<reference evidence="3" key="1">
    <citation type="submission" date="2020-12" db="EMBL/GenBank/DDBJ databases">
        <title>Metabolic potential, ecology and presence of endohyphal bacteria is reflected in genomic diversity of Mucoromycotina.</title>
        <authorList>
            <person name="Muszewska A."/>
            <person name="Okrasinska A."/>
            <person name="Steczkiewicz K."/>
            <person name="Drgas O."/>
            <person name="Orlowska M."/>
            <person name="Perlinska-Lenart U."/>
            <person name="Aleksandrzak-Piekarczyk T."/>
            <person name="Szatraj K."/>
            <person name="Zielenkiewicz U."/>
            <person name="Pilsyk S."/>
            <person name="Malc E."/>
            <person name="Mieczkowski P."/>
            <person name="Kruszewska J.S."/>
            <person name="Biernat P."/>
            <person name="Pawlowska J."/>
        </authorList>
    </citation>
    <scope>NUCLEOTIDE SEQUENCE</scope>
    <source>
        <strain evidence="3">WA0000067209</strain>
    </source>
</reference>
<dbReference type="Pfam" id="PF12022">
    <property type="entry name" value="COG2_C"/>
    <property type="match status" value="1"/>
</dbReference>
<proteinExistence type="predicted"/>
<keyword evidence="4" id="KW-1185">Reference proteome</keyword>
<feature type="domain" description="COG complex component COG2 C-terminal" evidence="2">
    <location>
        <begin position="7"/>
        <end position="71"/>
    </location>
</feature>
<gene>
    <name evidence="3" type="ORF">INT43_000974</name>
</gene>
<dbReference type="OrthoDB" id="332281at2759"/>
<dbReference type="Proteomes" id="UP000654370">
    <property type="component" value="Unassembled WGS sequence"/>
</dbReference>
<dbReference type="InterPro" id="IPR024603">
    <property type="entry name" value="COG_complex_COG2_C"/>
</dbReference>
<dbReference type="GO" id="GO:0007030">
    <property type="term" value="P:Golgi organization"/>
    <property type="evidence" value="ECO:0007669"/>
    <property type="project" value="InterPro"/>
</dbReference>
<evidence type="ECO:0000313" key="4">
    <source>
        <dbReference type="Proteomes" id="UP000654370"/>
    </source>
</evidence>
<dbReference type="AlphaFoldDB" id="A0A8H7UGM3"/>
<sequence length="106" mass="12082">MLSLRIHMLRRYTQTVTDMLSELQKTEESLKKFKKGKKGGPMGSSLLVGTTSNERSMSDEDKIRLQVLLDVQGFGQQLKNCGVPADTFVPYRNLRDTVQKYENLLT</sequence>